<evidence type="ECO:0000313" key="12">
    <source>
        <dbReference type="EMBL" id="MBD1259233.1"/>
    </source>
</evidence>
<evidence type="ECO:0000256" key="6">
    <source>
        <dbReference type="ARBA" id="ARBA00023065"/>
    </source>
</evidence>
<name>A0A316E5J4_9FLAO</name>
<feature type="transmembrane region" description="Helical" evidence="11">
    <location>
        <begin position="65"/>
        <end position="84"/>
    </location>
</feature>
<dbReference type="RefSeq" id="WP_109649333.1">
    <property type="nucleotide sequence ID" value="NZ_CAJQNU010000040.1"/>
</dbReference>
<keyword evidence="2 11" id="KW-1003">Cell membrane</keyword>
<evidence type="ECO:0000256" key="11">
    <source>
        <dbReference type="HAMAP-Rule" id="MF_00454"/>
    </source>
</evidence>
<sequence>MKQLLLVFLGGGIGSMLRHIISRTFNDYFQHFYLGTFLVNIIGCLIIGLVLGLSLKNNFLTQNQTLLLSTGFCGGFTTFSSFAFENHSLIKAEEILHFSFYTISSITVGILAVLLGFWLSKLIH</sequence>
<keyword evidence="11" id="KW-0813">Transport</keyword>
<feature type="transmembrane region" description="Helical" evidence="11">
    <location>
        <begin position="96"/>
        <end position="119"/>
    </location>
</feature>
<dbReference type="Pfam" id="PF02537">
    <property type="entry name" value="CRCB"/>
    <property type="match status" value="1"/>
</dbReference>
<keyword evidence="11" id="KW-0479">Metal-binding</keyword>
<dbReference type="Proteomes" id="UP000245667">
    <property type="component" value="Unassembled WGS sequence"/>
</dbReference>
<evidence type="ECO:0000313" key="14">
    <source>
        <dbReference type="Proteomes" id="UP000245667"/>
    </source>
</evidence>
<evidence type="ECO:0000313" key="13">
    <source>
        <dbReference type="EMBL" id="PWK24792.1"/>
    </source>
</evidence>
<keyword evidence="7 11" id="KW-0472">Membrane</keyword>
<gene>
    <name evidence="11" type="primary">fluC</name>
    <name evidence="11 12" type="synonym">crcB</name>
    <name evidence="12" type="ORF">HZY62_01425</name>
    <name evidence="13" type="ORF">LX92_01157</name>
</gene>
<evidence type="ECO:0000313" key="15">
    <source>
        <dbReference type="Proteomes" id="UP000651837"/>
    </source>
</evidence>
<dbReference type="HAMAP" id="MF_00454">
    <property type="entry name" value="FluC"/>
    <property type="match status" value="1"/>
</dbReference>
<protein>
    <recommendedName>
        <fullName evidence="11">Fluoride-specific ion channel FluC</fullName>
    </recommendedName>
</protein>
<dbReference type="PANTHER" id="PTHR28259">
    <property type="entry name" value="FLUORIDE EXPORT PROTEIN 1-RELATED"/>
    <property type="match status" value="1"/>
</dbReference>
<feature type="binding site" evidence="11">
    <location>
        <position position="74"/>
    </location>
    <ligand>
        <name>Na(+)</name>
        <dbReference type="ChEBI" id="CHEBI:29101"/>
        <note>structural</note>
    </ligand>
</feature>
<dbReference type="OrthoDB" id="9815830at2"/>
<evidence type="ECO:0000256" key="1">
    <source>
        <dbReference type="ARBA" id="ARBA00004651"/>
    </source>
</evidence>
<dbReference type="GO" id="GO:0046872">
    <property type="term" value="F:metal ion binding"/>
    <property type="evidence" value="ECO:0007669"/>
    <property type="project" value="UniProtKB-KW"/>
</dbReference>
<evidence type="ECO:0000256" key="7">
    <source>
        <dbReference type="ARBA" id="ARBA00023136"/>
    </source>
</evidence>
<evidence type="ECO:0000256" key="8">
    <source>
        <dbReference type="ARBA" id="ARBA00023303"/>
    </source>
</evidence>
<keyword evidence="3" id="KW-0997">Cell inner membrane</keyword>
<comment type="catalytic activity">
    <reaction evidence="10">
        <text>fluoride(in) = fluoride(out)</text>
        <dbReference type="Rhea" id="RHEA:76159"/>
        <dbReference type="ChEBI" id="CHEBI:17051"/>
    </reaction>
    <physiologicalReaction direction="left-to-right" evidence="10">
        <dbReference type="Rhea" id="RHEA:76160"/>
    </physiologicalReaction>
</comment>
<dbReference type="GO" id="GO:0140114">
    <property type="term" value="P:cellular detoxification of fluoride"/>
    <property type="evidence" value="ECO:0007669"/>
    <property type="project" value="UniProtKB-UniRule"/>
</dbReference>
<keyword evidence="8 11" id="KW-0407">Ion channel</keyword>
<evidence type="ECO:0000256" key="4">
    <source>
        <dbReference type="ARBA" id="ARBA00022692"/>
    </source>
</evidence>
<reference evidence="13 14" key="1">
    <citation type="submission" date="2018-05" db="EMBL/GenBank/DDBJ databases">
        <title>Genomic Encyclopedia of Archaeal and Bacterial Type Strains, Phase II (KMG-II): from individual species to whole genera.</title>
        <authorList>
            <person name="Goeker M."/>
        </authorList>
    </citation>
    <scope>NUCLEOTIDE SEQUENCE [LARGE SCALE GENOMIC DNA]</scope>
    <source>
        <strain evidence="13 14">DSM 23514</strain>
    </source>
</reference>
<dbReference type="AlphaFoldDB" id="A0A316E5J4"/>
<dbReference type="Proteomes" id="UP000651837">
    <property type="component" value="Unassembled WGS sequence"/>
</dbReference>
<proteinExistence type="inferred from homology"/>
<organism evidence="13 14">
    <name type="scientific">Maribacter polysiphoniae</name>
    <dbReference type="NCBI Taxonomy" id="429344"/>
    <lineage>
        <taxon>Bacteria</taxon>
        <taxon>Pseudomonadati</taxon>
        <taxon>Bacteroidota</taxon>
        <taxon>Flavobacteriia</taxon>
        <taxon>Flavobacteriales</taxon>
        <taxon>Flavobacteriaceae</taxon>
        <taxon>Maribacter</taxon>
    </lineage>
</organism>
<dbReference type="GO" id="GO:0005886">
    <property type="term" value="C:plasma membrane"/>
    <property type="evidence" value="ECO:0007669"/>
    <property type="project" value="UniProtKB-SubCell"/>
</dbReference>
<feature type="binding site" evidence="11">
    <location>
        <position position="77"/>
    </location>
    <ligand>
        <name>Na(+)</name>
        <dbReference type="ChEBI" id="CHEBI:29101"/>
        <note>structural</note>
    </ligand>
</feature>
<dbReference type="EMBL" id="QGGQ01000002">
    <property type="protein sequence ID" value="PWK24792.1"/>
    <property type="molecule type" value="Genomic_DNA"/>
</dbReference>
<dbReference type="EMBL" id="JACWLN010000001">
    <property type="protein sequence ID" value="MBD1259233.1"/>
    <property type="molecule type" value="Genomic_DNA"/>
</dbReference>
<dbReference type="InterPro" id="IPR003691">
    <property type="entry name" value="FluC"/>
</dbReference>
<dbReference type="PANTHER" id="PTHR28259:SF1">
    <property type="entry name" value="FLUORIDE EXPORT PROTEIN 1-RELATED"/>
    <property type="match status" value="1"/>
</dbReference>
<comment type="similarity">
    <text evidence="9 11">Belongs to the fluoride channel Fluc/FEX (TC 1.A.43) family.</text>
</comment>
<keyword evidence="6 11" id="KW-0406">Ion transport</keyword>
<dbReference type="GO" id="GO:0062054">
    <property type="term" value="F:fluoride channel activity"/>
    <property type="evidence" value="ECO:0007669"/>
    <property type="project" value="UniProtKB-UniRule"/>
</dbReference>
<evidence type="ECO:0000256" key="5">
    <source>
        <dbReference type="ARBA" id="ARBA00022989"/>
    </source>
</evidence>
<comment type="subcellular location">
    <subcellularLocation>
        <location evidence="1 11">Cell membrane</location>
        <topology evidence="1 11">Multi-pass membrane protein</topology>
    </subcellularLocation>
</comment>
<keyword evidence="5 11" id="KW-1133">Transmembrane helix</keyword>
<keyword evidence="15" id="KW-1185">Reference proteome</keyword>
<accession>A0A316E5J4</accession>
<reference evidence="12 15" key="2">
    <citation type="submission" date="2020-07" db="EMBL/GenBank/DDBJ databases">
        <title>The draft genome sequence of Maribacter polysiphoniae KCTC 22021.</title>
        <authorList>
            <person name="Mu L."/>
        </authorList>
    </citation>
    <scope>NUCLEOTIDE SEQUENCE [LARGE SCALE GENOMIC DNA]</scope>
    <source>
        <strain evidence="12 15">KCTC 22021</strain>
    </source>
</reference>
<evidence type="ECO:0000256" key="10">
    <source>
        <dbReference type="ARBA" id="ARBA00035585"/>
    </source>
</evidence>
<evidence type="ECO:0000256" key="2">
    <source>
        <dbReference type="ARBA" id="ARBA00022475"/>
    </source>
</evidence>
<dbReference type="NCBIfam" id="TIGR00494">
    <property type="entry name" value="crcB"/>
    <property type="match status" value="1"/>
</dbReference>
<comment type="activity regulation">
    <text evidence="11">Na(+) is not transported, but it plays an essential structural role and its presence is essential for fluoride channel function.</text>
</comment>
<comment type="caution">
    <text evidence="13">The sequence shown here is derived from an EMBL/GenBank/DDBJ whole genome shotgun (WGS) entry which is preliminary data.</text>
</comment>
<keyword evidence="4 11" id="KW-0812">Transmembrane</keyword>
<comment type="function">
    <text evidence="11">Fluoride-specific ion channel. Important for reducing fluoride concentration in the cell, thus reducing its toxicity.</text>
</comment>
<keyword evidence="11" id="KW-0915">Sodium</keyword>
<evidence type="ECO:0000256" key="3">
    <source>
        <dbReference type="ARBA" id="ARBA00022519"/>
    </source>
</evidence>
<feature type="transmembrane region" description="Helical" evidence="11">
    <location>
        <begin position="32"/>
        <end position="53"/>
    </location>
</feature>
<evidence type="ECO:0000256" key="9">
    <source>
        <dbReference type="ARBA" id="ARBA00035120"/>
    </source>
</evidence>